<reference evidence="2 3" key="1">
    <citation type="submission" date="2018-06" db="EMBL/GenBank/DDBJ databases">
        <authorList>
            <consortium name="Pathogen Informatics"/>
            <person name="Doyle S."/>
        </authorList>
    </citation>
    <scope>NUCLEOTIDE SEQUENCE [LARGE SCALE GENOMIC DNA]</scope>
    <source>
        <strain evidence="2 3">NCTC10418</strain>
    </source>
</reference>
<name>A0A376KLN1_ECOLX</name>
<evidence type="ECO:0000256" key="1">
    <source>
        <dbReference type="SAM" id="Phobius"/>
    </source>
</evidence>
<feature type="transmembrane region" description="Helical" evidence="1">
    <location>
        <begin position="52"/>
        <end position="71"/>
    </location>
</feature>
<dbReference type="RefSeq" id="WP_261633595.1">
    <property type="nucleotide sequence ID" value="NZ_JAKRMD010000006.1"/>
</dbReference>
<keyword evidence="1" id="KW-0472">Membrane</keyword>
<evidence type="ECO:0000313" key="2">
    <source>
        <dbReference type="EMBL" id="STE83664.1"/>
    </source>
</evidence>
<protein>
    <submittedName>
        <fullName evidence="2">Uncharacterized protein</fullName>
    </submittedName>
</protein>
<keyword evidence="1" id="KW-0812">Transmembrane</keyword>
<dbReference type="Proteomes" id="UP000255460">
    <property type="component" value="Unassembled WGS sequence"/>
</dbReference>
<feature type="transmembrane region" description="Helical" evidence="1">
    <location>
        <begin position="77"/>
        <end position="101"/>
    </location>
</feature>
<dbReference type="AlphaFoldDB" id="A0A376KLN1"/>
<organism evidence="2 3">
    <name type="scientific">Escherichia coli</name>
    <dbReference type="NCBI Taxonomy" id="562"/>
    <lineage>
        <taxon>Bacteria</taxon>
        <taxon>Pseudomonadati</taxon>
        <taxon>Pseudomonadota</taxon>
        <taxon>Gammaproteobacteria</taxon>
        <taxon>Enterobacterales</taxon>
        <taxon>Enterobacteriaceae</taxon>
        <taxon>Escherichia</taxon>
    </lineage>
</organism>
<gene>
    <name evidence="2" type="ORF">NCTC10418_01322</name>
</gene>
<feature type="transmembrane region" description="Helical" evidence="1">
    <location>
        <begin position="215"/>
        <end position="236"/>
    </location>
</feature>
<sequence length="242" mass="26879">MRKFIDFNDKRESTNTDVCQCNSGGVNIQNTHISNNNIVNKNYTGASENSDGVVYILMVGVVLSTLAWIFFSYYDEIYLMISVGVITSSVLSVIALSILFVRNEIDMGDFSRVAWIIFLGVGVFGLNTYLSIQIPQDIINISKASDSFIEFFKAVHRGSYDNYMNYVGSGLLICALVIGLCLSGFRELAYVLASEYRTGLWFGLYKLTNCFRMKLAGFGGVIIIVMAIVIVLISGVDFSSIW</sequence>
<feature type="transmembrane region" description="Helical" evidence="1">
    <location>
        <begin position="163"/>
        <end position="185"/>
    </location>
</feature>
<accession>A0A376KLN1</accession>
<dbReference type="EMBL" id="UFZQ01000001">
    <property type="protein sequence ID" value="STE83664.1"/>
    <property type="molecule type" value="Genomic_DNA"/>
</dbReference>
<proteinExistence type="predicted"/>
<keyword evidence="1" id="KW-1133">Transmembrane helix</keyword>
<feature type="transmembrane region" description="Helical" evidence="1">
    <location>
        <begin position="113"/>
        <end position="132"/>
    </location>
</feature>
<evidence type="ECO:0000313" key="3">
    <source>
        <dbReference type="Proteomes" id="UP000255460"/>
    </source>
</evidence>